<comment type="caution">
    <text evidence="11">The sequence shown here is derived from an EMBL/GenBank/DDBJ whole genome shotgun (WGS) entry which is preliminary data.</text>
</comment>
<dbReference type="InterPro" id="IPR009006">
    <property type="entry name" value="Ala_racemase/Decarboxylase_C"/>
</dbReference>
<keyword evidence="12" id="KW-1185">Reference proteome</keyword>
<gene>
    <name evidence="11" type="ORF">SmJEL517_g03068</name>
</gene>
<dbReference type="SUPFAM" id="SSF50621">
    <property type="entry name" value="Alanine racemase C-terminal domain-like"/>
    <property type="match status" value="1"/>
</dbReference>
<dbReference type="PROSITE" id="PS00878">
    <property type="entry name" value="ODR_DC_2_1"/>
    <property type="match status" value="1"/>
</dbReference>
<comment type="cofactor">
    <cofactor evidence="1 9">
        <name>pyridoxal 5'-phosphate</name>
        <dbReference type="ChEBI" id="CHEBI:597326"/>
    </cofactor>
</comment>
<dbReference type="PRINTS" id="PR01179">
    <property type="entry name" value="ODADCRBXLASE"/>
</dbReference>
<comment type="similarity">
    <text evidence="2">Belongs to the Orn/Lys/Arg decarboxylase class-II family.</text>
</comment>
<evidence type="ECO:0000256" key="4">
    <source>
        <dbReference type="ARBA" id="ARBA00023239"/>
    </source>
</evidence>
<proteinExistence type="inferred from homology"/>
<evidence type="ECO:0000256" key="3">
    <source>
        <dbReference type="ARBA" id="ARBA00022898"/>
    </source>
</evidence>
<dbReference type="PRINTS" id="PR01182">
    <property type="entry name" value="ORNDCRBXLASE"/>
</dbReference>
<evidence type="ECO:0000256" key="5">
    <source>
        <dbReference type="ARBA" id="ARBA00034115"/>
    </source>
</evidence>
<evidence type="ECO:0000256" key="1">
    <source>
        <dbReference type="ARBA" id="ARBA00001933"/>
    </source>
</evidence>
<sequence>MKETQYSIPINAEFGNQNNSSNYKHEFQRKYSLKSGIDRPSLHTLSTSPRGSFYEIKQLPSALSSAATCASPFPIQNDSIGSLMRKTVASAALSRNDELEDSENSFFIADLGCIQRQYFQWKTMLPRVEPFYAVKCNPDPTIVKTLASVGANFDCASKAEIQTVLDMGVDPSRIIYANPCKQLSYIKWAATRNVNMVTFDNADELVKIKAAHPHCKVVLRILADDSHSVCKFGVKFGASQEVVPLLLQTARDLDLDLVGVSFHVGSGCGSATAFSDAVALARSVFDVAENYGFNLSILDIGGGFPGRVTDGVTFPEIATVLRPALDTYFPAEMGVRIIAEPGRYFVSSAYTLAVNIVARRVVQHQVIAPASDSFAVPNTDGMLVDENVNPNVTVDEHPTFMYYVNDGMYGSFNCLTFDHAVVTPRVLSKNGVYLYDATPKEEVYGCSIWGPTCDSIDCISKSSFLPQLDIGDWLYFENMGAYTCTAASTL</sequence>
<keyword evidence="3 9" id="KW-0663">Pyridoxal phosphate</keyword>
<keyword evidence="4" id="KW-0456">Lyase</keyword>
<dbReference type="FunFam" id="3.20.20.10:FF:000005">
    <property type="entry name" value="Ornithine decarboxylase"/>
    <property type="match status" value="1"/>
</dbReference>
<feature type="modified residue" description="N6-(pyridoxal phosphate)lysine" evidence="9">
    <location>
        <position position="135"/>
    </location>
</feature>
<dbReference type="InterPro" id="IPR002433">
    <property type="entry name" value="Orn_de-COase"/>
</dbReference>
<dbReference type="Gene3D" id="2.40.37.10">
    <property type="entry name" value="Lyase, Ornithine Decarboxylase, Chain A, domain 1"/>
    <property type="match status" value="1"/>
</dbReference>
<evidence type="ECO:0000259" key="10">
    <source>
        <dbReference type="Pfam" id="PF02784"/>
    </source>
</evidence>
<dbReference type="InterPro" id="IPR000183">
    <property type="entry name" value="Orn/DAP/Arg_de-COase"/>
</dbReference>
<evidence type="ECO:0000256" key="6">
    <source>
        <dbReference type="ARBA" id="ARBA00034138"/>
    </source>
</evidence>
<dbReference type="PROSITE" id="PS00879">
    <property type="entry name" value="ODR_DC_2_2"/>
    <property type="match status" value="1"/>
</dbReference>
<evidence type="ECO:0000256" key="7">
    <source>
        <dbReference type="ARBA" id="ARBA00046672"/>
    </source>
</evidence>
<dbReference type="EMBL" id="QEAO01000015">
    <property type="protein sequence ID" value="TPX34241.1"/>
    <property type="molecule type" value="Genomic_DNA"/>
</dbReference>
<evidence type="ECO:0000256" key="8">
    <source>
        <dbReference type="ARBA" id="ARBA00049127"/>
    </source>
</evidence>
<dbReference type="GO" id="GO:0033387">
    <property type="term" value="P:putrescine biosynthetic process from arginine, via ornithine"/>
    <property type="evidence" value="ECO:0007669"/>
    <property type="project" value="TreeGrafter"/>
</dbReference>
<dbReference type="InterPro" id="IPR022657">
    <property type="entry name" value="De-COase2_CS"/>
</dbReference>
<dbReference type="InterPro" id="IPR022644">
    <property type="entry name" value="De-COase2_N"/>
</dbReference>
<evidence type="ECO:0000256" key="2">
    <source>
        <dbReference type="ARBA" id="ARBA00008872"/>
    </source>
</evidence>
<dbReference type="CDD" id="cd00622">
    <property type="entry name" value="PLPDE_III_ODC"/>
    <property type="match status" value="1"/>
</dbReference>
<dbReference type="SUPFAM" id="SSF51419">
    <property type="entry name" value="PLP-binding barrel"/>
    <property type="match status" value="1"/>
</dbReference>
<dbReference type="Proteomes" id="UP000319731">
    <property type="component" value="Unassembled WGS sequence"/>
</dbReference>
<dbReference type="GeneID" id="42004293"/>
<evidence type="ECO:0000313" key="12">
    <source>
        <dbReference type="Proteomes" id="UP000319731"/>
    </source>
</evidence>
<dbReference type="AlphaFoldDB" id="A0A507C446"/>
<comment type="pathway">
    <text evidence="5">Amine and polyamine biosynthesis; putrescine biosynthesis via L-ornithine pathway; putrescine from L-ornithine: step 1/1.</text>
</comment>
<protein>
    <recommendedName>
        <fullName evidence="6">ornithine decarboxylase</fullName>
        <ecNumber evidence="6">4.1.1.17</ecNumber>
    </recommendedName>
</protein>
<dbReference type="PANTHER" id="PTHR11482:SF6">
    <property type="entry name" value="ORNITHINE DECARBOXYLASE 1-RELATED"/>
    <property type="match status" value="1"/>
</dbReference>
<feature type="domain" description="Orn/DAP/Arg decarboxylase 2 N-terminal" evidence="10">
    <location>
        <begin position="112"/>
        <end position="347"/>
    </location>
</feature>
<evidence type="ECO:0000313" key="11">
    <source>
        <dbReference type="EMBL" id="TPX34241.1"/>
    </source>
</evidence>
<comment type="subunit">
    <text evidence="7">Homodimer. Only the dimer is catalytically active, as the active sites are constructed of residues from both monomers.</text>
</comment>
<dbReference type="GO" id="GO:0004586">
    <property type="term" value="F:ornithine decarboxylase activity"/>
    <property type="evidence" value="ECO:0007669"/>
    <property type="project" value="UniProtKB-EC"/>
</dbReference>
<dbReference type="GO" id="GO:0005737">
    <property type="term" value="C:cytoplasm"/>
    <property type="evidence" value="ECO:0007669"/>
    <property type="project" value="TreeGrafter"/>
</dbReference>
<dbReference type="STRING" id="1806994.A0A507C446"/>
<dbReference type="PANTHER" id="PTHR11482">
    <property type="entry name" value="ARGININE/DIAMINOPIMELATE/ORNITHINE DECARBOXYLASE"/>
    <property type="match status" value="1"/>
</dbReference>
<reference evidence="11 12" key="1">
    <citation type="journal article" date="2019" name="Sci. Rep.">
        <title>Comparative genomics of chytrid fungi reveal insights into the obligate biotrophic and pathogenic lifestyle of Synchytrium endobioticum.</title>
        <authorList>
            <person name="van de Vossenberg B.T.L.H."/>
            <person name="Warris S."/>
            <person name="Nguyen H.D.T."/>
            <person name="van Gent-Pelzer M.P.E."/>
            <person name="Joly D.L."/>
            <person name="van de Geest H.C."/>
            <person name="Bonants P.J.M."/>
            <person name="Smith D.S."/>
            <person name="Levesque C.A."/>
            <person name="van der Lee T.A.J."/>
        </authorList>
    </citation>
    <scope>NUCLEOTIDE SEQUENCE [LARGE SCALE GENOMIC DNA]</scope>
    <source>
        <strain evidence="11 12">JEL517</strain>
    </source>
</reference>
<dbReference type="RefSeq" id="XP_031025038.1">
    <property type="nucleotide sequence ID" value="XM_031168996.1"/>
</dbReference>
<comment type="catalytic activity">
    <reaction evidence="8">
        <text>L-ornithine + H(+) = putrescine + CO2</text>
        <dbReference type="Rhea" id="RHEA:22964"/>
        <dbReference type="ChEBI" id="CHEBI:15378"/>
        <dbReference type="ChEBI" id="CHEBI:16526"/>
        <dbReference type="ChEBI" id="CHEBI:46911"/>
        <dbReference type="ChEBI" id="CHEBI:326268"/>
        <dbReference type="EC" id="4.1.1.17"/>
    </reaction>
</comment>
<dbReference type="InterPro" id="IPR022653">
    <property type="entry name" value="De-COase2_pyr-phos_BS"/>
</dbReference>
<feature type="active site" description="Proton donor" evidence="9">
    <location>
        <position position="453"/>
    </location>
</feature>
<accession>A0A507C446</accession>
<organism evidence="11 12">
    <name type="scientific">Synchytrium microbalum</name>
    <dbReference type="NCBI Taxonomy" id="1806994"/>
    <lineage>
        <taxon>Eukaryota</taxon>
        <taxon>Fungi</taxon>
        <taxon>Fungi incertae sedis</taxon>
        <taxon>Chytridiomycota</taxon>
        <taxon>Chytridiomycota incertae sedis</taxon>
        <taxon>Chytridiomycetes</taxon>
        <taxon>Synchytriales</taxon>
        <taxon>Synchytriaceae</taxon>
        <taxon>Synchytrium</taxon>
    </lineage>
</organism>
<dbReference type="Gene3D" id="3.20.20.10">
    <property type="entry name" value="Alanine racemase"/>
    <property type="match status" value="1"/>
</dbReference>
<dbReference type="EC" id="4.1.1.17" evidence="6"/>
<dbReference type="Pfam" id="PF02784">
    <property type="entry name" value="Orn_Arg_deC_N"/>
    <property type="match status" value="1"/>
</dbReference>
<dbReference type="InterPro" id="IPR029066">
    <property type="entry name" value="PLP-binding_barrel"/>
</dbReference>
<evidence type="ECO:0000256" key="9">
    <source>
        <dbReference type="PIRSR" id="PIRSR600183-50"/>
    </source>
</evidence>
<name>A0A507C446_9FUNG</name>
<dbReference type="OrthoDB" id="5034579at2759"/>